<dbReference type="AlphaFoldDB" id="A0A1I7WXI5"/>
<feature type="compositionally biased region" description="Basic and acidic residues" evidence="1">
    <location>
        <begin position="106"/>
        <end position="115"/>
    </location>
</feature>
<feature type="region of interest" description="Disordered" evidence="1">
    <location>
        <begin position="106"/>
        <end position="145"/>
    </location>
</feature>
<feature type="region of interest" description="Disordered" evidence="1">
    <location>
        <begin position="70"/>
        <end position="89"/>
    </location>
</feature>
<evidence type="ECO:0000313" key="3">
    <source>
        <dbReference type="WBParaSite" id="Hba_09941"/>
    </source>
</evidence>
<accession>A0A1I7WXI5</accession>
<reference evidence="3" key="1">
    <citation type="submission" date="2016-11" db="UniProtKB">
        <authorList>
            <consortium name="WormBaseParasite"/>
        </authorList>
    </citation>
    <scope>IDENTIFICATION</scope>
</reference>
<keyword evidence="2" id="KW-1185">Reference proteome</keyword>
<organism evidence="2 3">
    <name type="scientific">Heterorhabditis bacteriophora</name>
    <name type="common">Entomopathogenic nematode worm</name>
    <dbReference type="NCBI Taxonomy" id="37862"/>
    <lineage>
        <taxon>Eukaryota</taxon>
        <taxon>Metazoa</taxon>
        <taxon>Ecdysozoa</taxon>
        <taxon>Nematoda</taxon>
        <taxon>Chromadorea</taxon>
        <taxon>Rhabditida</taxon>
        <taxon>Rhabditina</taxon>
        <taxon>Rhabditomorpha</taxon>
        <taxon>Strongyloidea</taxon>
        <taxon>Heterorhabditidae</taxon>
        <taxon>Heterorhabditis</taxon>
    </lineage>
</organism>
<evidence type="ECO:0000313" key="2">
    <source>
        <dbReference type="Proteomes" id="UP000095283"/>
    </source>
</evidence>
<protein>
    <submittedName>
        <fullName evidence="3">Uncharacterized protein</fullName>
    </submittedName>
</protein>
<dbReference type="WBParaSite" id="Hba_09941">
    <property type="protein sequence ID" value="Hba_09941"/>
    <property type="gene ID" value="Hba_09941"/>
</dbReference>
<dbReference type="Proteomes" id="UP000095283">
    <property type="component" value="Unplaced"/>
</dbReference>
<sequence>MSDQIAQNDTKHQKQGIDHYPFEVGASTSVDSDGVAKVRIARGVRIILFFALNRYTWFLFFKISIRGSGMNSHKEADESNPGGSVLVLDDSEKNLPSVPCYRELTEMGHHDRSVSEETLTEGMADPTERKLITKRQRTPSIQPLT</sequence>
<name>A0A1I7WXI5_HETBA</name>
<evidence type="ECO:0000256" key="1">
    <source>
        <dbReference type="SAM" id="MobiDB-lite"/>
    </source>
</evidence>
<proteinExistence type="predicted"/>